<feature type="region of interest" description="Disordered" evidence="1">
    <location>
        <begin position="342"/>
        <end position="401"/>
    </location>
</feature>
<dbReference type="InterPro" id="IPR038883">
    <property type="entry name" value="AN11006-like"/>
</dbReference>
<dbReference type="PANTHER" id="PTHR42085:SF2">
    <property type="entry name" value="F-BOX DOMAIN-CONTAINING PROTEIN"/>
    <property type="match status" value="1"/>
</dbReference>
<feature type="domain" description="DUF7730" evidence="2">
    <location>
        <begin position="5"/>
        <end position="117"/>
    </location>
</feature>
<evidence type="ECO:0000259" key="2">
    <source>
        <dbReference type="Pfam" id="PF24864"/>
    </source>
</evidence>
<dbReference type="InterPro" id="IPR056632">
    <property type="entry name" value="DUF7730"/>
</dbReference>
<feature type="compositionally biased region" description="Basic residues" evidence="1">
    <location>
        <begin position="356"/>
        <end position="367"/>
    </location>
</feature>
<comment type="caution">
    <text evidence="3">The sequence shown here is derived from an EMBL/GenBank/DDBJ whole genome shotgun (WGS) entry which is preliminary data.</text>
</comment>
<dbReference type="PANTHER" id="PTHR42085">
    <property type="entry name" value="F-BOX DOMAIN-CONTAINING PROTEIN"/>
    <property type="match status" value="1"/>
</dbReference>
<name>A0ABQ9P146_9PEZI</name>
<protein>
    <recommendedName>
        <fullName evidence="2">DUF7730 domain-containing protein</fullName>
    </recommendedName>
</protein>
<gene>
    <name evidence="3" type="ORF">H2201_002241</name>
</gene>
<evidence type="ECO:0000313" key="4">
    <source>
        <dbReference type="Proteomes" id="UP001172684"/>
    </source>
</evidence>
<accession>A0ABQ9P146</accession>
<dbReference type="Pfam" id="PF24864">
    <property type="entry name" value="DUF7730"/>
    <property type="match status" value="1"/>
</dbReference>
<organism evidence="3 4">
    <name type="scientific">Coniosporium apollinis</name>
    <dbReference type="NCBI Taxonomy" id="61459"/>
    <lineage>
        <taxon>Eukaryota</taxon>
        <taxon>Fungi</taxon>
        <taxon>Dikarya</taxon>
        <taxon>Ascomycota</taxon>
        <taxon>Pezizomycotina</taxon>
        <taxon>Dothideomycetes</taxon>
        <taxon>Dothideomycetes incertae sedis</taxon>
        <taxon>Coniosporium</taxon>
    </lineage>
</organism>
<dbReference type="Proteomes" id="UP001172684">
    <property type="component" value="Unassembled WGS sequence"/>
</dbReference>
<proteinExistence type="predicted"/>
<sequence>MDILHQQATSGFLKIPVELRTMIYKGLLPHNYLITFRPYTHAKDTGSDRAVYRGFIIEFGSRNMGEDVLEERSTAIMRVNKQIYAEIVDCLYRQNDYVFIQARDKRVIFVESSIDDQLVERHRLFINPMLFLSHNVLRLMRQCRIEISEEVFRKDDYNSVWESLEETVAAFGNNHCLEHLEIKLDTRRFVFTTRPNRKFALVKGKSDLSDLSDAEEDQDMEEVEVLKVMEHLDHIKAVKLLKGVGYAGHVEKGGVVHVVHDPLVEEDDDDGEFDDDEFEEVQEDGEYAEYWTPVGPHDDPRRYSKYKHCLEPLADLQGIKEVLMDGPCDDHFSRHLAEVMMGKRPKPPPKEYPSKVVKRRRPGHIRIHRQETVTTRKFYEPTLQWDKSASEASKTDGGPNV</sequence>
<keyword evidence="4" id="KW-1185">Reference proteome</keyword>
<evidence type="ECO:0000256" key="1">
    <source>
        <dbReference type="SAM" id="MobiDB-lite"/>
    </source>
</evidence>
<dbReference type="EMBL" id="JAPDRL010000011">
    <property type="protein sequence ID" value="KAJ9667706.1"/>
    <property type="molecule type" value="Genomic_DNA"/>
</dbReference>
<evidence type="ECO:0000313" key="3">
    <source>
        <dbReference type="EMBL" id="KAJ9667706.1"/>
    </source>
</evidence>
<reference evidence="3" key="1">
    <citation type="submission" date="2022-10" db="EMBL/GenBank/DDBJ databases">
        <title>Culturing micro-colonial fungi from biological soil crusts in the Mojave desert and describing Neophaeococcomyces mojavensis, and introducing the new genera and species Taxawa tesnikishii.</title>
        <authorList>
            <person name="Kurbessoian T."/>
            <person name="Stajich J.E."/>
        </authorList>
    </citation>
    <scope>NUCLEOTIDE SEQUENCE</scope>
    <source>
        <strain evidence="3">TK_1</strain>
    </source>
</reference>